<dbReference type="AlphaFoldDB" id="A0A9D9D542"/>
<comment type="subcellular location">
    <subcellularLocation>
        <location evidence="1">Cell membrane</location>
        <topology evidence="1">Multi-pass membrane protein</topology>
    </subcellularLocation>
</comment>
<feature type="transmembrane region" description="Helical" evidence="7">
    <location>
        <begin position="192"/>
        <end position="215"/>
    </location>
</feature>
<feature type="transmembrane region" description="Helical" evidence="7">
    <location>
        <begin position="94"/>
        <end position="115"/>
    </location>
</feature>
<evidence type="ECO:0000256" key="5">
    <source>
        <dbReference type="ARBA" id="ARBA00022989"/>
    </source>
</evidence>
<feature type="transmembrane region" description="Helical" evidence="7">
    <location>
        <begin position="318"/>
        <end position="336"/>
    </location>
</feature>
<evidence type="ECO:0000256" key="4">
    <source>
        <dbReference type="ARBA" id="ARBA00022692"/>
    </source>
</evidence>
<dbReference type="InterPro" id="IPR002528">
    <property type="entry name" value="MATE_fam"/>
</dbReference>
<accession>A0A9D9D542</accession>
<dbReference type="InterPro" id="IPR052031">
    <property type="entry name" value="Membrane_Transporter-Flippase"/>
</dbReference>
<comment type="caution">
    <text evidence="8">The sequence shown here is derived from an EMBL/GenBank/DDBJ whole genome shotgun (WGS) entry which is preliminary data.</text>
</comment>
<reference evidence="8" key="1">
    <citation type="submission" date="2020-10" db="EMBL/GenBank/DDBJ databases">
        <authorList>
            <person name="Gilroy R."/>
        </authorList>
    </citation>
    <scope>NUCLEOTIDE SEQUENCE</scope>
    <source>
        <strain evidence="8">1748</strain>
    </source>
</reference>
<reference evidence="8" key="2">
    <citation type="journal article" date="2021" name="PeerJ">
        <title>Extensive microbial diversity within the chicken gut microbiome revealed by metagenomics and culture.</title>
        <authorList>
            <person name="Gilroy R."/>
            <person name="Ravi A."/>
            <person name="Getino M."/>
            <person name="Pursley I."/>
            <person name="Horton D.L."/>
            <person name="Alikhan N.F."/>
            <person name="Baker D."/>
            <person name="Gharbi K."/>
            <person name="Hall N."/>
            <person name="Watson M."/>
            <person name="Adriaenssens E.M."/>
            <person name="Foster-Nyarko E."/>
            <person name="Jarju S."/>
            <person name="Secka A."/>
            <person name="Antonio M."/>
            <person name="Oren A."/>
            <person name="Chaudhuri R.R."/>
            <person name="La Ragione R."/>
            <person name="Hildebrand F."/>
            <person name="Pallen M.J."/>
        </authorList>
    </citation>
    <scope>NUCLEOTIDE SEQUENCE</scope>
    <source>
        <strain evidence="8">1748</strain>
    </source>
</reference>
<protein>
    <submittedName>
        <fullName evidence="8">MATE family efflux transporter</fullName>
    </submittedName>
</protein>
<keyword evidence="5 7" id="KW-1133">Transmembrane helix</keyword>
<dbReference type="GO" id="GO:0015297">
    <property type="term" value="F:antiporter activity"/>
    <property type="evidence" value="ECO:0007669"/>
    <property type="project" value="InterPro"/>
</dbReference>
<feature type="transmembrane region" description="Helical" evidence="7">
    <location>
        <begin position="12"/>
        <end position="33"/>
    </location>
</feature>
<feature type="transmembrane region" description="Helical" evidence="7">
    <location>
        <begin position="135"/>
        <end position="155"/>
    </location>
</feature>
<organism evidence="8 9">
    <name type="scientific">Candidatus Scatoplasma merdavium</name>
    <dbReference type="NCBI Taxonomy" id="2840932"/>
    <lineage>
        <taxon>Bacteria</taxon>
        <taxon>Bacillati</taxon>
        <taxon>Bacillota</taxon>
        <taxon>Bacilli</taxon>
        <taxon>Bacillales</taxon>
        <taxon>Candidatus Scatoplasma</taxon>
    </lineage>
</organism>
<evidence type="ECO:0000313" key="8">
    <source>
        <dbReference type="EMBL" id="MBO8413959.1"/>
    </source>
</evidence>
<feature type="transmembrane region" description="Helical" evidence="7">
    <location>
        <begin position="385"/>
        <end position="409"/>
    </location>
</feature>
<keyword evidence="6 7" id="KW-0472">Membrane</keyword>
<gene>
    <name evidence="8" type="ORF">IAC78_00545</name>
</gene>
<dbReference type="Pfam" id="PF01554">
    <property type="entry name" value="MatE"/>
    <property type="match status" value="2"/>
</dbReference>
<evidence type="ECO:0000256" key="7">
    <source>
        <dbReference type="SAM" id="Phobius"/>
    </source>
</evidence>
<evidence type="ECO:0000256" key="6">
    <source>
        <dbReference type="ARBA" id="ARBA00023136"/>
    </source>
</evidence>
<keyword evidence="3" id="KW-1003">Cell membrane</keyword>
<evidence type="ECO:0000256" key="1">
    <source>
        <dbReference type="ARBA" id="ARBA00004651"/>
    </source>
</evidence>
<evidence type="ECO:0000256" key="2">
    <source>
        <dbReference type="ARBA" id="ARBA00022448"/>
    </source>
</evidence>
<dbReference type="PIRSF" id="PIRSF006603">
    <property type="entry name" value="DinF"/>
    <property type="match status" value="1"/>
</dbReference>
<proteinExistence type="predicted"/>
<keyword evidence="2" id="KW-0813">Transport</keyword>
<dbReference type="PANTHER" id="PTHR43549">
    <property type="entry name" value="MULTIDRUG RESISTANCE PROTEIN YPNP-RELATED"/>
    <property type="match status" value="1"/>
</dbReference>
<dbReference type="CDD" id="cd13138">
    <property type="entry name" value="MATE_yoeA_like"/>
    <property type="match status" value="1"/>
</dbReference>
<sequence length="461" mass="50059">MGKTIDLTTGNLKINIVRFAIPVMLSGILQLLFSQADIIVCNFFGSEYSVGAINATSPFTNLILNILIGFSVGANVCISNAVGAKLKENAERIIGTSLILGLVCSVVLGALGVIITRPVLELMGTPAECIDLSTQYLQIYFCGVPFIILYDFAAALLRGMGDSKRPFYFLTLAGVLNVGLNLIFVICFDMDVSGVALATTLTQGVAAFLSIYVLFKGHLFANFHWKYFRFKKKEVVSIIKVGIPAGIQSSFFSISNLIIQSSINSFGANAVTGSGAGAQIESYLNTIQNCFGQACIAFVAANYGSHNIKNIKTAIKWCLIYASSVTVVTSLVAVLARDQLLSLFLNSDNAEALKVGSTRVLINCGLYITYVFTDCPPYAERGLKYSLIPTIISLLGICGSRLLFIFTLFRMEQFHSMDWLFYTYPISWALTGAAHLVALLYMYRKTKEKILGGASLVAESK</sequence>
<feature type="transmembrane region" description="Helical" evidence="7">
    <location>
        <begin position="421"/>
        <end position="443"/>
    </location>
</feature>
<dbReference type="EMBL" id="JADING010000013">
    <property type="protein sequence ID" value="MBO8413959.1"/>
    <property type="molecule type" value="Genomic_DNA"/>
</dbReference>
<feature type="transmembrane region" description="Helical" evidence="7">
    <location>
        <begin position="62"/>
        <end position="82"/>
    </location>
</feature>
<dbReference type="GO" id="GO:0005886">
    <property type="term" value="C:plasma membrane"/>
    <property type="evidence" value="ECO:0007669"/>
    <property type="project" value="UniProtKB-SubCell"/>
</dbReference>
<name>A0A9D9D542_9BACL</name>
<evidence type="ECO:0000313" key="9">
    <source>
        <dbReference type="Proteomes" id="UP000823629"/>
    </source>
</evidence>
<evidence type="ECO:0000256" key="3">
    <source>
        <dbReference type="ARBA" id="ARBA00022475"/>
    </source>
</evidence>
<dbReference type="GO" id="GO:0042910">
    <property type="term" value="F:xenobiotic transmembrane transporter activity"/>
    <property type="evidence" value="ECO:0007669"/>
    <property type="project" value="InterPro"/>
</dbReference>
<feature type="transmembrane region" description="Helical" evidence="7">
    <location>
        <begin position="356"/>
        <end position="373"/>
    </location>
</feature>
<dbReference type="InterPro" id="IPR048279">
    <property type="entry name" value="MdtK-like"/>
</dbReference>
<feature type="transmembrane region" description="Helical" evidence="7">
    <location>
        <begin position="167"/>
        <end position="186"/>
    </location>
</feature>
<dbReference type="Proteomes" id="UP000823629">
    <property type="component" value="Unassembled WGS sequence"/>
</dbReference>
<keyword evidence="4 7" id="KW-0812">Transmembrane</keyword>
<dbReference type="PANTHER" id="PTHR43549:SF3">
    <property type="entry name" value="MULTIDRUG RESISTANCE PROTEIN YPNP-RELATED"/>
    <property type="match status" value="1"/>
</dbReference>
<dbReference type="NCBIfam" id="TIGR00797">
    <property type="entry name" value="matE"/>
    <property type="match status" value="1"/>
</dbReference>